<sequence>MPVQKVSAKTFRRVAGGLQRLRNQLKTRHGKQGQLSTAFRILPPIPLPSPFYEEPDPRLKANAHFRIISPVVFSMLCNRYTPREVWHPASPTPATATPRPRSVRIDIALASDGDGVANCDQRSININERSEMNIFLMKFLFDILT</sequence>
<protein>
    <submittedName>
        <fullName evidence="1">Uncharacterized protein</fullName>
    </submittedName>
</protein>
<keyword evidence="2" id="KW-1185">Reference proteome</keyword>
<reference evidence="2" key="1">
    <citation type="journal article" date="2015" name="Nat. Genet.">
        <title>The genome and transcriptome of the zoonotic hookworm Ancylostoma ceylanicum identify infection-specific gene families.</title>
        <authorList>
            <person name="Schwarz E.M."/>
            <person name="Hu Y."/>
            <person name="Antoshechkin I."/>
            <person name="Miller M.M."/>
            <person name="Sternberg P.W."/>
            <person name="Aroian R.V."/>
        </authorList>
    </citation>
    <scope>NUCLEOTIDE SEQUENCE</scope>
    <source>
        <strain evidence="2">HY135</strain>
    </source>
</reference>
<proteinExistence type="predicted"/>
<dbReference type="AlphaFoldDB" id="A0A016SZM7"/>
<dbReference type="Proteomes" id="UP000024635">
    <property type="component" value="Unassembled WGS sequence"/>
</dbReference>
<comment type="caution">
    <text evidence="1">The sequence shown here is derived from an EMBL/GenBank/DDBJ whole genome shotgun (WGS) entry which is preliminary data.</text>
</comment>
<accession>A0A016SZM7</accession>
<name>A0A016SZM7_9BILA</name>
<organism evidence="1 2">
    <name type="scientific">Ancylostoma ceylanicum</name>
    <dbReference type="NCBI Taxonomy" id="53326"/>
    <lineage>
        <taxon>Eukaryota</taxon>
        <taxon>Metazoa</taxon>
        <taxon>Ecdysozoa</taxon>
        <taxon>Nematoda</taxon>
        <taxon>Chromadorea</taxon>
        <taxon>Rhabditida</taxon>
        <taxon>Rhabditina</taxon>
        <taxon>Rhabditomorpha</taxon>
        <taxon>Strongyloidea</taxon>
        <taxon>Ancylostomatidae</taxon>
        <taxon>Ancylostomatinae</taxon>
        <taxon>Ancylostoma</taxon>
    </lineage>
</organism>
<gene>
    <name evidence="1" type="primary">Acey_s0155.g3075</name>
    <name evidence="1" type="ORF">Y032_0155g3075</name>
</gene>
<evidence type="ECO:0000313" key="2">
    <source>
        <dbReference type="Proteomes" id="UP000024635"/>
    </source>
</evidence>
<dbReference type="EMBL" id="JARK01001491">
    <property type="protein sequence ID" value="EYB95892.1"/>
    <property type="molecule type" value="Genomic_DNA"/>
</dbReference>
<evidence type="ECO:0000313" key="1">
    <source>
        <dbReference type="EMBL" id="EYB95892.1"/>
    </source>
</evidence>